<dbReference type="Proteomes" id="UP000198923">
    <property type="component" value="Unassembled WGS sequence"/>
</dbReference>
<evidence type="ECO:0000313" key="1">
    <source>
        <dbReference type="EMBL" id="SDG99068.1"/>
    </source>
</evidence>
<gene>
    <name evidence="1" type="ORF">SAMN05421505_11035</name>
</gene>
<sequence length="46" mass="4948">MDPNLLDQGITDFDEVDADGGECLGNMKSMVKIVQVECDLHGILAP</sequence>
<keyword evidence="2" id="KW-1185">Reference proteome</keyword>
<dbReference type="EMBL" id="FNCN01000010">
    <property type="protein sequence ID" value="SDG99068.1"/>
    <property type="molecule type" value="Genomic_DNA"/>
</dbReference>
<proteinExistence type="predicted"/>
<evidence type="ECO:0000313" key="2">
    <source>
        <dbReference type="Proteomes" id="UP000198923"/>
    </source>
</evidence>
<organism evidence="1 2">
    <name type="scientific">Sinosporangium album</name>
    <dbReference type="NCBI Taxonomy" id="504805"/>
    <lineage>
        <taxon>Bacteria</taxon>
        <taxon>Bacillati</taxon>
        <taxon>Actinomycetota</taxon>
        <taxon>Actinomycetes</taxon>
        <taxon>Streptosporangiales</taxon>
        <taxon>Streptosporangiaceae</taxon>
        <taxon>Sinosporangium</taxon>
    </lineage>
</organism>
<name>A0A1G7YR83_9ACTN</name>
<accession>A0A1G7YR83</accession>
<protein>
    <submittedName>
        <fullName evidence="1">Uncharacterized protein</fullName>
    </submittedName>
</protein>
<reference evidence="1 2" key="1">
    <citation type="submission" date="2016-10" db="EMBL/GenBank/DDBJ databases">
        <authorList>
            <person name="de Groot N.N."/>
        </authorList>
    </citation>
    <scope>NUCLEOTIDE SEQUENCE [LARGE SCALE GENOMIC DNA]</scope>
    <source>
        <strain evidence="1 2">CPCC 201354</strain>
    </source>
</reference>
<dbReference type="AlphaFoldDB" id="A0A1G7YR83"/>